<sequence>MTAALVLAVVAGGTGSAYAADGAPTVTVDSPAVDSTVALGDLPVKMSVDLGGEASGRVDVSLGYDVKGSAEIASGTCGSGCQVTVPLQVGDWNHPGLGAMMLTAKLTTASGGQAFGGGNLYVTSPSSISDLRHVRDGQLFSDAVVDTTGTFRVTSQYPRDDVAELRVIDLATGTPVLAGSAPFDVPRGVDHDAVIELGFAAVPDGLYRVEAKARDASGFYGSGKYTFVRVNHQDPVLFDTGTGTQVSPAYVGGNLKITGPLLSGSKPDVVKLTVDGVDRAVSVTPAWKTVNWQDPATSWQNVQFVMGDPQLTLGTHQISLSLLDSAGRLIGAPAAKTITVTDFSAAVSAPKLVVGRASTVAFSADPPAGKQLDSCEVGLAGPSSISVAVGSWCSVPNPLPSLRKSATVTPRLAGANKFTFFLHTTDGYARNVAVPATVYAARRATVSAPAVPYGGTGTAKVVVQDMRSLNVWSAAPSGVTVYLQRQAVGTTRWVTLGSAKTVAGGVASIPFVSAINGAFRAVLASSVPGETLITRAIGAVSSSVVSWRIAPRTAVHGRAVAYEALANPYDAGAYAILQVRKVGATKWTSAKTVAVPTTRIARFGYAFPSAGTWYVRVYRPATKQHAAGLSMIVTVKVS</sequence>
<reference evidence="2 3" key="1">
    <citation type="submission" date="2019-02" db="EMBL/GenBank/DDBJ databases">
        <title>Kribbella capetownensis sp. nov. and Kribbella speibonae sp. nov., isolated from soil.</title>
        <authorList>
            <person name="Curtis S.M."/>
            <person name="Norton I."/>
            <person name="Everest G.J."/>
            <person name="Meyers P.R."/>
        </authorList>
    </citation>
    <scope>NUCLEOTIDE SEQUENCE [LARGE SCALE GENOMIC DNA]</scope>
    <source>
        <strain evidence="2 3">YM55</strain>
    </source>
</reference>
<dbReference type="Proteomes" id="UP000294225">
    <property type="component" value="Unassembled WGS sequence"/>
</dbReference>
<proteinExistence type="predicted"/>
<keyword evidence="1" id="KW-0732">Signal</keyword>
<organism evidence="2 3">
    <name type="scientific">Kribbella speibonae</name>
    <dbReference type="NCBI Taxonomy" id="1572660"/>
    <lineage>
        <taxon>Bacteria</taxon>
        <taxon>Bacillati</taxon>
        <taxon>Actinomycetota</taxon>
        <taxon>Actinomycetes</taxon>
        <taxon>Propionibacteriales</taxon>
        <taxon>Kribbellaceae</taxon>
        <taxon>Kribbella</taxon>
    </lineage>
</organism>
<evidence type="ECO:0000256" key="1">
    <source>
        <dbReference type="SAM" id="SignalP"/>
    </source>
</evidence>
<gene>
    <name evidence="2" type="ORF">E0H92_02670</name>
</gene>
<evidence type="ECO:0000313" key="3">
    <source>
        <dbReference type="Proteomes" id="UP000294225"/>
    </source>
</evidence>
<evidence type="ECO:0008006" key="4">
    <source>
        <dbReference type="Google" id="ProtNLM"/>
    </source>
</evidence>
<dbReference type="RefSeq" id="WP_131495268.1">
    <property type="nucleotide sequence ID" value="NZ_SJKC01000001.1"/>
</dbReference>
<evidence type="ECO:0000313" key="2">
    <source>
        <dbReference type="EMBL" id="TCC40618.1"/>
    </source>
</evidence>
<protein>
    <recommendedName>
        <fullName evidence="4">Ig-like domain-containing protein</fullName>
    </recommendedName>
</protein>
<feature type="chain" id="PRO_5020627354" description="Ig-like domain-containing protein" evidence="1">
    <location>
        <begin position="20"/>
        <end position="638"/>
    </location>
</feature>
<feature type="signal peptide" evidence="1">
    <location>
        <begin position="1"/>
        <end position="19"/>
    </location>
</feature>
<name>A0A4R0J8I9_9ACTN</name>
<dbReference type="AlphaFoldDB" id="A0A4R0J8I9"/>
<comment type="caution">
    <text evidence="2">The sequence shown here is derived from an EMBL/GenBank/DDBJ whole genome shotgun (WGS) entry which is preliminary data.</text>
</comment>
<accession>A0A4R0J8I9</accession>
<dbReference type="EMBL" id="SJKC01000001">
    <property type="protein sequence ID" value="TCC40618.1"/>
    <property type="molecule type" value="Genomic_DNA"/>
</dbReference>